<dbReference type="NCBIfam" id="TIGR00005">
    <property type="entry name" value="rluA_subfam"/>
    <property type="match status" value="1"/>
</dbReference>
<protein>
    <recommendedName>
        <fullName evidence="3">Pseudouridine synthase</fullName>
        <ecNumber evidence="3">5.4.99.-</ecNumber>
    </recommendedName>
</protein>
<dbReference type="Pfam" id="PF00849">
    <property type="entry name" value="PseudoU_synth_2"/>
    <property type="match status" value="1"/>
</dbReference>
<comment type="similarity">
    <text evidence="2 3">Belongs to the pseudouridine synthase RluA family.</text>
</comment>
<evidence type="ECO:0000313" key="6">
    <source>
        <dbReference type="Proteomes" id="UP000643810"/>
    </source>
</evidence>
<keyword evidence="6" id="KW-1185">Reference proteome</keyword>
<reference evidence="5 6" key="1">
    <citation type="submission" date="2020-08" db="EMBL/GenBank/DDBJ databases">
        <title>Genome public.</title>
        <authorList>
            <person name="Liu C."/>
            <person name="Sun Q."/>
        </authorList>
    </citation>
    <scope>NUCLEOTIDE SEQUENCE [LARGE SCALE GENOMIC DNA]</scope>
    <source>
        <strain evidence="5 6">NSJ-9</strain>
    </source>
</reference>
<dbReference type="InterPro" id="IPR006145">
    <property type="entry name" value="PsdUridine_synth_RsuA/RluA"/>
</dbReference>
<gene>
    <name evidence="5" type="ORF">H8R94_08295</name>
</gene>
<name>A0ABR7GGM3_9FIRM</name>
<dbReference type="Gene3D" id="3.30.2350.10">
    <property type="entry name" value="Pseudouridine synthase"/>
    <property type="match status" value="1"/>
</dbReference>
<dbReference type="SUPFAM" id="SSF55120">
    <property type="entry name" value="Pseudouridine synthase"/>
    <property type="match status" value="1"/>
</dbReference>
<feature type="domain" description="Pseudouridine synthase RsuA/RluA-like" evidence="4">
    <location>
        <begin position="89"/>
        <end position="240"/>
    </location>
</feature>
<comment type="function">
    <text evidence="3">Responsible for synthesis of pseudouridine from uracil.</text>
</comment>
<comment type="catalytic activity">
    <reaction evidence="1 3">
        <text>a uridine in RNA = a pseudouridine in RNA</text>
        <dbReference type="Rhea" id="RHEA:48348"/>
        <dbReference type="Rhea" id="RHEA-COMP:12068"/>
        <dbReference type="Rhea" id="RHEA-COMP:12069"/>
        <dbReference type="ChEBI" id="CHEBI:65314"/>
        <dbReference type="ChEBI" id="CHEBI:65315"/>
    </reaction>
</comment>
<dbReference type="Proteomes" id="UP000643810">
    <property type="component" value="Unassembled WGS sequence"/>
</dbReference>
<organism evidence="5 6">
    <name type="scientific">Roseburia lenta</name>
    <dbReference type="NCBI Taxonomy" id="2763061"/>
    <lineage>
        <taxon>Bacteria</taxon>
        <taxon>Bacillati</taxon>
        <taxon>Bacillota</taxon>
        <taxon>Clostridia</taxon>
        <taxon>Lachnospirales</taxon>
        <taxon>Lachnospiraceae</taxon>
        <taxon>Roseburia</taxon>
    </lineage>
</organism>
<dbReference type="CDD" id="cd02869">
    <property type="entry name" value="PseudoU_synth_RluA_like"/>
    <property type="match status" value="1"/>
</dbReference>
<evidence type="ECO:0000256" key="3">
    <source>
        <dbReference type="RuleBase" id="RU362028"/>
    </source>
</evidence>
<evidence type="ECO:0000259" key="4">
    <source>
        <dbReference type="Pfam" id="PF00849"/>
    </source>
</evidence>
<sequence>MKRTIDYQITRADEGIRIEHFLRRQGFSGQNLTLIKRMPQNILLNGQFVYMKDKVHAGDHLRVQINEEVSSEKIPPVDLPLDIIYEDEDIIVLNKAAGMPIHPSMANYENSLANALAYYYEKQGKPFIFRCTNRLDRDTSGLTIVAKHLVASSILSDAVAKKEVRREYLAICSGIPDPTTGTIDAPLARVDGTILAREVDFSCGDRAITHYKVEKALNDHALVSLQLETGRTHQIRVHMKYIGYPLIGDYLYNPDMRYMKRQALHSYRMSFIHPITKEPMTFTAALPQDMEDALICLCPDRL</sequence>
<dbReference type="EC" id="5.4.99.-" evidence="3"/>
<dbReference type="InterPro" id="IPR020103">
    <property type="entry name" value="PsdUridine_synth_cat_dom_sf"/>
</dbReference>
<evidence type="ECO:0000256" key="1">
    <source>
        <dbReference type="ARBA" id="ARBA00000073"/>
    </source>
</evidence>
<proteinExistence type="inferred from homology"/>
<dbReference type="InterPro" id="IPR006225">
    <property type="entry name" value="PsdUridine_synth_RluC/D"/>
</dbReference>
<evidence type="ECO:0000256" key="2">
    <source>
        <dbReference type="ARBA" id="ARBA00010876"/>
    </source>
</evidence>
<dbReference type="EMBL" id="JACOPG010000003">
    <property type="protein sequence ID" value="MBC5686593.1"/>
    <property type="molecule type" value="Genomic_DNA"/>
</dbReference>
<dbReference type="RefSeq" id="WP_186854384.1">
    <property type="nucleotide sequence ID" value="NZ_JACOPG010000003.1"/>
</dbReference>
<dbReference type="PANTHER" id="PTHR21600">
    <property type="entry name" value="MITOCHONDRIAL RNA PSEUDOURIDINE SYNTHASE"/>
    <property type="match status" value="1"/>
</dbReference>
<comment type="caution">
    <text evidence="5">The sequence shown here is derived from an EMBL/GenBank/DDBJ whole genome shotgun (WGS) entry which is preliminary data.</text>
</comment>
<evidence type="ECO:0000313" key="5">
    <source>
        <dbReference type="EMBL" id="MBC5686593.1"/>
    </source>
</evidence>
<keyword evidence="3" id="KW-0413">Isomerase</keyword>
<accession>A0ABR7GGM3</accession>
<dbReference type="InterPro" id="IPR050188">
    <property type="entry name" value="RluA_PseudoU_synthase"/>
</dbReference>
<dbReference type="PANTHER" id="PTHR21600:SF35">
    <property type="entry name" value="PSEUDOURIDINE SYNTHASE"/>
    <property type="match status" value="1"/>
</dbReference>